<protein>
    <submittedName>
        <fullName evidence="1">Uncharacterized protein</fullName>
    </submittedName>
</protein>
<evidence type="ECO:0000313" key="2">
    <source>
        <dbReference type="Proteomes" id="UP001235343"/>
    </source>
</evidence>
<sequence length="129" mass="14659">MDIVTTDINTITVTGNGLGYFIEDTEEQSQSQPNYGKVVLKQEEEMEVIIKAIKNSTPYSGPMTVESENLNLILNYKDNTSETILLWLYPERNSSRSSRIQKEDYEGPLQILNKEDVENIAKLLAEKLS</sequence>
<accession>A0ABT7LAF9</accession>
<comment type="caution">
    <text evidence="1">The sequence shown here is derived from an EMBL/GenBank/DDBJ whole genome shotgun (WGS) entry which is preliminary data.</text>
</comment>
<dbReference type="Proteomes" id="UP001235343">
    <property type="component" value="Unassembled WGS sequence"/>
</dbReference>
<organism evidence="1 2">
    <name type="scientific">Aquibacillus rhizosphaerae</name>
    <dbReference type="NCBI Taxonomy" id="3051431"/>
    <lineage>
        <taxon>Bacteria</taxon>
        <taxon>Bacillati</taxon>
        <taxon>Bacillota</taxon>
        <taxon>Bacilli</taxon>
        <taxon>Bacillales</taxon>
        <taxon>Bacillaceae</taxon>
        <taxon>Aquibacillus</taxon>
    </lineage>
</organism>
<gene>
    <name evidence="1" type="ORF">QQS35_20645</name>
</gene>
<proteinExistence type="predicted"/>
<dbReference type="RefSeq" id="WP_285934144.1">
    <property type="nucleotide sequence ID" value="NZ_JASTZU010000063.1"/>
</dbReference>
<dbReference type="EMBL" id="JASTZU010000063">
    <property type="protein sequence ID" value="MDL4842848.1"/>
    <property type="molecule type" value="Genomic_DNA"/>
</dbReference>
<reference evidence="1 2" key="1">
    <citation type="submission" date="2023-06" db="EMBL/GenBank/DDBJ databases">
        <title>Aquibacillus rhizosphaerae LR5S19.</title>
        <authorList>
            <person name="Sun J.-Q."/>
        </authorList>
    </citation>
    <scope>NUCLEOTIDE SEQUENCE [LARGE SCALE GENOMIC DNA]</scope>
    <source>
        <strain evidence="1 2">LR5S19</strain>
    </source>
</reference>
<keyword evidence="2" id="KW-1185">Reference proteome</keyword>
<evidence type="ECO:0000313" key="1">
    <source>
        <dbReference type="EMBL" id="MDL4842848.1"/>
    </source>
</evidence>
<name>A0ABT7LAF9_9BACI</name>